<protein>
    <recommendedName>
        <fullName evidence="6">Jasmonate O-methyltransferase</fullName>
    </recommendedName>
</protein>
<keyword evidence="3" id="KW-0460">Magnesium</keyword>
<feature type="non-terminal residue" evidence="4">
    <location>
        <position position="1"/>
    </location>
</feature>
<accession>A0A5J9SJZ2</accession>
<dbReference type="AlphaFoldDB" id="A0A5J9SJZ2"/>
<dbReference type="Gene3D" id="3.40.50.150">
    <property type="entry name" value="Vaccinia Virus protein VP39"/>
    <property type="match status" value="1"/>
</dbReference>
<dbReference type="InterPro" id="IPR029063">
    <property type="entry name" value="SAM-dependent_MTases_sf"/>
</dbReference>
<proteinExistence type="inferred from homology"/>
<evidence type="ECO:0000256" key="3">
    <source>
        <dbReference type="ARBA" id="ARBA00022842"/>
    </source>
</evidence>
<keyword evidence="5" id="KW-1185">Reference proteome</keyword>
<reference evidence="4 5" key="1">
    <citation type="journal article" date="2019" name="Sci. Rep.">
        <title>A high-quality genome of Eragrostis curvula grass provides insights into Poaceae evolution and supports new strategies to enhance forage quality.</title>
        <authorList>
            <person name="Carballo J."/>
            <person name="Santos B.A.C.M."/>
            <person name="Zappacosta D."/>
            <person name="Garbus I."/>
            <person name="Selva J.P."/>
            <person name="Gallo C.A."/>
            <person name="Diaz A."/>
            <person name="Albertini E."/>
            <person name="Caccamo M."/>
            <person name="Echenique V."/>
        </authorList>
    </citation>
    <scope>NUCLEOTIDE SEQUENCE [LARGE SCALE GENOMIC DNA]</scope>
    <source>
        <strain evidence="5">cv. Victoria</strain>
        <tissue evidence="4">Leaf</tissue>
    </source>
</reference>
<comment type="caution">
    <text evidence="4">The sequence shown here is derived from an EMBL/GenBank/DDBJ whole genome shotgun (WGS) entry which is preliminary data.</text>
</comment>
<organism evidence="4 5">
    <name type="scientific">Eragrostis curvula</name>
    <name type="common">weeping love grass</name>
    <dbReference type="NCBI Taxonomy" id="38414"/>
    <lineage>
        <taxon>Eukaryota</taxon>
        <taxon>Viridiplantae</taxon>
        <taxon>Streptophyta</taxon>
        <taxon>Embryophyta</taxon>
        <taxon>Tracheophyta</taxon>
        <taxon>Spermatophyta</taxon>
        <taxon>Magnoliopsida</taxon>
        <taxon>Liliopsida</taxon>
        <taxon>Poales</taxon>
        <taxon>Poaceae</taxon>
        <taxon>PACMAD clade</taxon>
        <taxon>Chloridoideae</taxon>
        <taxon>Eragrostideae</taxon>
        <taxon>Eragrostidinae</taxon>
        <taxon>Eragrostis</taxon>
    </lineage>
</organism>
<gene>
    <name evidence="4" type="ORF">EJB05_55358</name>
</gene>
<evidence type="ECO:0000313" key="4">
    <source>
        <dbReference type="EMBL" id="TVT99283.1"/>
    </source>
</evidence>
<dbReference type="SUPFAM" id="SSF53335">
    <property type="entry name" value="S-adenosyl-L-methionine-dependent methyltransferases"/>
    <property type="match status" value="1"/>
</dbReference>
<dbReference type="EMBL" id="RWGY01000734">
    <property type="protein sequence ID" value="TVT99283.1"/>
    <property type="molecule type" value="Genomic_DNA"/>
</dbReference>
<dbReference type="OrthoDB" id="742322at2759"/>
<dbReference type="Pfam" id="PF03492">
    <property type="entry name" value="Methyltransf_7"/>
    <property type="match status" value="1"/>
</dbReference>
<evidence type="ECO:0000256" key="2">
    <source>
        <dbReference type="ARBA" id="ARBA00022723"/>
    </source>
</evidence>
<dbReference type="Proteomes" id="UP000324897">
    <property type="component" value="Unassembled WGS sequence"/>
</dbReference>
<evidence type="ECO:0000256" key="1">
    <source>
        <dbReference type="ARBA" id="ARBA00008908"/>
    </source>
</evidence>
<dbReference type="PANTHER" id="PTHR31009">
    <property type="entry name" value="S-ADENOSYL-L-METHIONINE:CARBOXYL METHYLTRANSFERASE FAMILY PROTEIN"/>
    <property type="match status" value="1"/>
</dbReference>
<evidence type="ECO:0008006" key="6">
    <source>
        <dbReference type="Google" id="ProtNLM"/>
    </source>
</evidence>
<comment type="similarity">
    <text evidence="1">Belongs to the methyltransferase superfamily. Type-7 methyltransferase family. SABATH subfamily.</text>
</comment>
<keyword evidence="2" id="KW-0479">Metal-binding</keyword>
<dbReference type="GO" id="GO:0046872">
    <property type="term" value="F:metal ion binding"/>
    <property type="evidence" value="ECO:0007669"/>
    <property type="project" value="UniProtKB-KW"/>
</dbReference>
<dbReference type="GO" id="GO:0008168">
    <property type="term" value="F:methyltransferase activity"/>
    <property type="evidence" value="ECO:0007669"/>
    <property type="project" value="InterPro"/>
</dbReference>
<evidence type="ECO:0000313" key="5">
    <source>
        <dbReference type="Proteomes" id="UP000324897"/>
    </source>
</evidence>
<sequence length="346" mass="39597">MKMHSDFHMAQGETETSYVNNSRLQRGMRYYSSTLPENLVASDLGCSSGENTLIFISGVINATRGLPLELQFFLNDLPGNDFNHIFQSLQQFKKSISEDHKEETLPPFYVAGLPGSYYTRLFPCRSVHLFHSSYSLHWLSRLPDGLEGNEGNICITKTTPLSVVERYQLEQFRKDFMLFLQLRNEELVFGGQMVLTFLGRKDDNVCNGNLNYLTELLAQSLWSLVDKGLVEKDKVKFFNLPIYGAAVNEVTTVIKKSKLFDINQIKLFESNWDPYDDLDDDVVQDNIRSGENISKSIRAVMETLLASHFGESVLDALFNEYACKVAEHLKWHKTKYSVIVLSLEKR</sequence>
<name>A0A5J9SJZ2_9POAL</name>
<dbReference type="InterPro" id="IPR042086">
    <property type="entry name" value="MeTrfase_capping"/>
</dbReference>
<dbReference type="InterPro" id="IPR005299">
    <property type="entry name" value="MeTrfase_7"/>
</dbReference>
<dbReference type="Gene3D" id="1.10.1200.270">
    <property type="entry name" value="Methyltransferase, alpha-helical capping domain"/>
    <property type="match status" value="1"/>
</dbReference>
<dbReference type="Gramene" id="TVT99283">
    <property type="protein sequence ID" value="TVT99283"/>
    <property type="gene ID" value="EJB05_55358"/>
</dbReference>